<organism evidence="1 2">
    <name type="scientific">Vallitalea maricola</name>
    <dbReference type="NCBI Taxonomy" id="3074433"/>
    <lineage>
        <taxon>Bacteria</taxon>
        <taxon>Bacillati</taxon>
        <taxon>Bacillota</taxon>
        <taxon>Clostridia</taxon>
        <taxon>Lachnospirales</taxon>
        <taxon>Vallitaleaceae</taxon>
        <taxon>Vallitalea</taxon>
    </lineage>
</organism>
<evidence type="ECO:0000313" key="2">
    <source>
        <dbReference type="Proteomes" id="UP001374599"/>
    </source>
</evidence>
<comment type="caution">
    <text evidence="1">The sequence shown here is derived from an EMBL/GenBank/DDBJ whole genome shotgun (WGS) entry which is preliminary data.</text>
</comment>
<dbReference type="EMBL" id="BTPU01000097">
    <property type="protein sequence ID" value="GMQ65120.1"/>
    <property type="molecule type" value="Genomic_DNA"/>
</dbReference>
<reference evidence="1" key="1">
    <citation type="submission" date="2023-09" db="EMBL/GenBank/DDBJ databases">
        <title>Vallitalea sediminicola and Vallitalea maricola sp. nov., anaerobic bacteria isolated from marine sediment.</title>
        <authorList>
            <person name="Hirano S."/>
            <person name="Maeda A."/>
            <person name="Terahara T."/>
            <person name="Mori K."/>
            <person name="Hamada M."/>
            <person name="Matsumoto R."/>
            <person name="Kobayashi T."/>
        </authorList>
    </citation>
    <scope>NUCLEOTIDE SEQUENCE</scope>
    <source>
        <strain evidence="1">AN17-2</strain>
    </source>
</reference>
<keyword evidence="2" id="KW-1185">Reference proteome</keyword>
<evidence type="ECO:0000313" key="1">
    <source>
        <dbReference type="EMBL" id="GMQ65120.1"/>
    </source>
</evidence>
<name>A0ACB5URA3_9FIRM</name>
<proteinExistence type="predicted"/>
<sequence>MFTEINLIIKVYYRLAGINIISAFFMPKIIDTKSNNKKKYLIY</sequence>
<dbReference type="Proteomes" id="UP001374599">
    <property type="component" value="Unassembled WGS sequence"/>
</dbReference>
<accession>A0ACB5URA3</accession>
<gene>
    <name evidence="1" type="ORF">AN2V17_43620</name>
</gene>
<protein>
    <submittedName>
        <fullName evidence="1">Uncharacterized protein</fullName>
    </submittedName>
</protein>